<organism evidence="2 3">
    <name type="scientific">Escherichia coli</name>
    <dbReference type="NCBI Taxonomy" id="562"/>
    <lineage>
        <taxon>Bacteria</taxon>
        <taxon>Pseudomonadati</taxon>
        <taxon>Pseudomonadota</taxon>
        <taxon>Gammaproteobacteria</taxon>
        <taxon>Enterobacterales</taxon>
        <taxon>Enterobacteriaceae</taxon>
        <taxon>Escherichia</taxon>
    </lineage>
</organism>
<evidence type="ECO:0000313" key="3">
    <source>
        <dbReference type="Proteomes" id="UP000250780"/>
    </source>
</evidence>
<keyword evidence="2" id="KW-0378">Hydrolase</keyword>
<dbReference type="Proteomes" id="UP000250780">
    <property type="component" value="Unassembled WGS sequence"/>
</dbReference>
<dbReference type="Gene3D" id="3.90.1570.50">
    <property type="match status" value="1"/>
</dbReference>
<name>A0A2X1N4A7_ECOLX</name>
<feature type="compositionally biased region" description="Polar residues" evidence="1">
    <location>
        <begin position="56"/>
        <end position="70"/>
    </location>
</feature>
<dbReference type="EMBL" id="UASD01000008">
    <property type="protein sequence ID" value="SPX12433.1"/>
    <property type="molecule type" value="Genomic_DNA"/>
</dbReference>
<sequence>MTHQTHTIAESNNFIVLDKYIKAEPTGDSYQSESDLERELIQDLRNQGYEFISVKSQSGDAGQRSGTASEPQWCGV</sequence>
<dbReference type="GO" id="GO:0009035">
    <property type="term" value="F:type I site-specific deoxyribonuclease activity"/>
    <property type="evidence" value="ECO:0007669"/>
    <property type="project" value="UniProtKB-EC"/>
</dbReference>
<feature type="region of interest" description="Disordered" evidence="1">
    <location>
        <begin position="56"/>
        <end position="76"/>
    </location>
</feature>
<reference evidence="2 3" key="1">
    <citation type="submission" date="2018-06" db="EMBL/GenBank/DDBJ databases">
        <authorList>
            <consortium name="Pathogen Informatics"/>
            <person name="Doyle S."/>
        </authorList>
    </citation>
    <scope>NUCLEOTIDE SEQUENCE [LARGE SCALE GENOMIC DNA]</scope>
    <source>
        <strain evidence="2 3">NCTC9073</strain>
    </source>
</reference>
<evidence type="ECO:0000313" key="2">
    <source>
        <dbReference type="EMBL" id="SPX12433.1"/>
    </source>
</evidence>
<accession>A0A2X1N4A7</accession>
<dbReference type="AlphaFoldDB" id="A0A2X1N4A7"/>
<evidence type="ECO:0000256" key="1">
    <source>
        <dbReference type="SAM" id="MobiDB-lite"/>
    </source>
</evidence>
<dbReference type="EC" id="3.1.21.3" evidence="2"/>
<protein>
    <submittedName>
        <fullName evidence="2">Type I restriction-modification enzyme R subunit</fullName>
        <ecNumber evidence="2">3.1.21.3</ecNumber>
    </submittedName>
</protein>
<proteinExistence type="predicted"/>
<gene>
    <name evidence="2" type="primary">hsdR_1</name>
    <name evidence="2" type="ORF">NCTC9073_03801</name>
</gene>